<keyword evidence="3" id="KW-0493">Microtubule</keyword>
<evidence type="ECO:0000256" key="2">
    <source>
        <dbReference type="ARBA" id="ARBA00022490"/>
    </source>
</evidence>
<feature type="domain" description="AAA ATPase AAA+ lid" evidence="10">
    <location>
        <begin position="140"/>
        <end position="176"/>
    </location>
</feature>
<feature type="non-terminal residue" evidence="11">
    <location>
        <position position="1"/>
    </location>
</feature>
<dbReference type="EMBL" id="SNRW01041566">
    <property type="protein sequence ID" value="KAA6336647.1"/>
    <property type="molecule type" value="Genomic_DNA"/>
</dbReference>
<comment type="similarity">
    <text evidence="8">Belongs to the AAA ATPase family.</text>
</comment>
<dbReference type="OrthoDB" id="29072at2759"/>
<evidence type="ECO:0000256" key="3">
    <source>
        <dbReference type="ARBA" id="ARBA00022701"/>
    </source>
</evidence>
<evidence type="ECO:0000256" key="6">
    <source>
        <dbReference type="ARBA" id="ARBA00023212"/>
    </source>
</evidence>
<dbReference type="GO" id="GO:0016887">
    <property type="term" value="F:ATP hydrolysis activity"/>
    <property type="evidence" value="ECO:0007669"/>
    <property type="project" value="InterPro"/>
</dbReference>
<evidence type="ECO:0000256" key="8">
    <source>
        <dbReference type="RuleBase" id="RU003651"/>
    </source>
</evidence>
<accession>A0A5J4RRM7</accession>
<dbReference type="Pfam" id="PF17862">
    <property type="entry name" value="AAA_lid_3"/>
    <property type="match status" value="1"/>
</dbReference>
<gene>
    <name evidence="11" type="ORF">EZS28_052858</name>
</gene>
<keyword evidence="2" id="KW-0963">Cytoplasm</keyword>
<dbReference type="AlphaFoldDB" id="A0A5J4RRM7"/>
<dbReference type="Gene3D" id="1.10.8.60">
    <property type="match status" value="1"/>
</dbReference>
<dbReference type="InterPro" id="IPR003960">
    <property type="entry name" value="ATPase_AAA_CS"/>
</dbReference>
<protein>
    <submittedName>
        <fullName evidence="11">Putative katanin p60 catalytic subunit</fullName>
    </submittedName>
</protein>
<name>A0A5J4RRM7_9EUKA</name>
<evidence type="ECO:0000259" key="10">
    <source>
        <dbReference type="Pfam" id="PF17862"/>
    </source>
</evidence>
<dbReference type="Pfam" id="PF00004">
    <property type="entry name" value="AAA"/>
    <property type="match status" value="1"/>
</dbReference>
<evidence type="ECO:0000256" key="4">
    <source>
        <dbReference type="ARBA" id="ARBA00022741"/>
    </source>
</evidence>
<keyword evidence="7" id="KW-0413">Isomerase</keyword>
<dbReference type="GO" id="GO:0000922">
    <property type="term" value="C:spindle pole"/>
    <property type="evidence" value="ECO:0007669"/>
    <property type="project" value="UniProtKB-SubCell"/>
</dbReference>
<dbReference type="GO" id="GO:0016853">
    <property type="term" value="F:isomerase activity"/>
    <property type="evidence" value="ECO:0007669"/>
    <property type="project" value="UniProtKB-KW"/>
</dbReference>
<dbReference type="PANTHER" id="PTHR23074">
    <property type="entry name" value="AAA DOMAIN-CONTAINING"/>
    <property type="match status" value="1"/>
</dbReference>
<dbReference type="Proteomes" id="UP000324800">
    <property type="component" value="Unassembled WGS sequence"/>
</dbReference>
<feature type="non-terminal residue" evidence="11">
    <location>
        <position position="185"/>
    </location>
</feature>
<dbReference type="InterPro" id="IPR041569">
    <property type="entry name" value="AAA_lid_3"/>
</dbReference>
<keyword evidence="6" id="KW-0206">Cytoskeleton</keyword>
<organism evidence="11 12">
    <name type="scientific">Streblomastix strix</name>
    <dbReference type="NCBI Taxonomy" id="222440"/>
    <lineage>
        <taxon>Eukaryota</taxon>
        <taxon>Metamonada</taxon>
        <taxon>Preaxostyla</taxon>
        <taxon>Oxymonadida</taxon>
        <taxon>Streblomastigidae</taxon>
        <taxon>Streblomastix</taxon>
    </lineage>
</organism>
<dbReference type="PROSITE" id="PS00674">
    <property type="entry name" value="AAA"/>
    <property type="match status" value="1"/>
</dbReference>
<dbReference type="GO" id="GO:0005874">
    <property type="term" value="C:microtubule"/>
    <property type="evidence" value="ECO:0007669"/>
    <property type="project" value="UniProtKB-KW"/>
</dbReference>
<dbReference type="SUPFAM" id="SSF52540">
    <property type="entry name" value="P-loop containing nucleoside triphosphate hydrolases"/>
    <property type="match status" value="1"/>
</dbReference>
<evidence type="ECO:0000256" key="7">
    <source>
        <dbReference type="ARBA" id="ARBA00023235"/>
    </source>
</evidence>
<feature type="domain" description="ATPase AAA-type core" evidence="9">
    <location>
        <begin position="2"/>
        <end position="116"/>
    </location>
</feature>
<proteinExistence type="inferred from homology"/>
<comment type="subcellular location">
    <subcellularLocation>
        <location evidence="1">Cytoplasm</location>
        <location evidence="1">Cytoskeleton</location>
        <location evidence="1">Spindle pole</location>
    </subcellularLocation>
</comment>
<dbReference type="InterPro" id="IPR050304">
    <property type="entry name" value="MT-severing_AAA_ATPase"/>
</dbReference>
<keyword evidence="5 8" id="KW-0067">ATP-binding</keyword>
<dbReference type="GO" id="GO:0005524">
    <property type="term" value="F:ATP binding"/>
    <property type="evidence" value="ECO:0007669"/>
    <property type="project" value="UniProtKB-KW"/>
</dbReference>
<evidence type="ECO:0000256" key="5">
    <source>
        <dbReference type="ARBA" id="ARBA00022840"/>
    </source>
</evidence>
<comment type="caution">
    <text evidence="11">The sequence shown here is derived from an EMBL/GenBank/DDBJ whole genome shotgun (WGS) entry which is preliminary data.</text>
</comment>
<evidence type="ECO:0000259" key="9">
    <source>
        <dbReference type="Pfam" id="PF00004"/>
    </source>
</evidence>
<dbReference type="PANTHER" id="PTHR23074:SF78">
    <property type="entry name" value="KATANIN P60 ATPASE-CONTAINING SUBUNIT A-LIKE 2"/>
    <property type="match status" value="1"/>
</dbReference>
<dbReference type="InterPro" id="IPR027417">
    <property type="entry name" value="P-loop_NTPase"/>
</dbReference>
<dbReference type="InterPro" id="IPR003959">
    <property type="entry name" value="ATPase_AAA_core"/>
</dbReference>
<evidence type="ECO:0000313" key="12">
    <source>
        <dbReference type="Proteomes" id="UP000324800"/>
    </source>
</evidence>
<reference evidence="11 12" key="1">
    <citation type="submission" date="2019-03" db="EMBL/GenBank/DDBJ databases">
        <title>Single cell metagenomics reveals metabolic interactions within the superorganism composed of flagellate Streblomastix strix and complex community of Bacteroidetes bacteria on its surface.</title>
        <authorList>
            <person name="Treitli S.C."/>
            <person name="Kolisko M."/>
            <person name="Husnik F."/>
            <person name="Keeling P."/>
            <person name="Hampl V."/>
        </authorList>
    </citation>
    <scope>NUCLEOTIDE SEQUENCE [LARGE SCALE GENOMIC DNA]</scope>
    <source>
        <strain evidence="11">ST1C</strain>
    </source>
</reference>
<evidence type="ECO:0000256" key="1">
    <source>
        <dbReference type="ARBA" id="ARBA00004647"/>
    </source>
</evidence>
<sequence>VSKWRGDSEKLIRVLFDLARYHAPSTIFIDELDALLGQRGGEGPGVEHEGSRRMKSELLTQMDGLSSDGQQEGTNDSDINGEYRTPPRVFVLGASNLPWDLDAALLRRLEKRILVGLPDEQTRLQMIKKNLSSVKCSSDLKYEEYAKKTEGYSGAEIRSVCKEAASWPVRRLMDKLEALKPDDMK</sequence>
<keyword evidence="4 8" id="KW-0547">Nucleotide-binding</keyword>
<dbReference type="Gene3D" id="3.40.50.300">
    <property type="entry name" value="P-loop containing nucleotide triphosphate hydrolases"/>
    <property type="match status" value="1"/>
</dbReference>
<evidence type="ECO:0000313" key="11">
    <source>
        <dbReference type="EMBL" id="KAA6336647.1"/>
    </source>
</evidence>